<proteinExistence type="predicted"/>
<dbReference type="Gene3D" id="3.40.30.10">
    <property type="entry name" value="Glutaredoxin"/>
    <property type="match status" value="2"/>
</dbReference>
<evidence type="ECO:0000313" key="4">
    <source>
        <dbReference type="Proteomes" id="UP000266272"/>
    </source>
</evidence>
<feature type="domain" description="DSBA-like thioredoxin" evidence="2">
    <location>
        <begin position="70"/>
        <end position="118"/>
    </location>
</feature>
<feature type="region of interest" description="Disordered" evidence="1">
    <location>
        <begin position="1"/>
        <end position="47"/>
    </location>
</feature>
<evidence type="ECO:0000259" key="2">
    <source>
        <dbReference type="Pfam" id="PF01323"/>
    </source>
</evidence>
<dbReference type="EMBL" id="PXOA01000534">
    <property type="protein sequence ID" value="RFU74481.1"/>
    <property type="molecule type" value="Genomic_DNA"/>
</dbReference>
<comment type="caution">
    <text evidence="3">The sequence shown here is derived from an EMBL/GenBank/DDBJ whole genome shotgun (WGS) entry which is preliminary data.</text>
</comment>
<sequence length="379" mass="42527">MSASPLIGVPSQQHQHYHNGEHHQPPQQQQQQQRQPLPSAGRRPTAAAMRREKMAGLATGGRGAGGLIRLEVYVDMLCPWCFIEKHSLESLMQRYTEEHPEVRFEVTYKPYYIAPTMPKRESLFFFVPNVAASLCVSEFRYMGCGFILAASLIKHIPAFVIATYKSHTCRPNHHHHPHSAPHPNHRHRRHRHMHPIRPFTINLESQKQKKLTSTLPGGVEKRTISERLERRTPNFLNRIQVTGAKYDIAFSIRGVTGNTRSAHRLIAAALQELGPAGQSHVVEQIFQGHFEDGRDLSDEAWLVAVGVAAGMPEAAARLALEDDEAGRRVDALAEAARSQFGVEAVPCVMVQGRYKVGGYQEGHVFESLFEKIRLAGEAF</sequence>
<dbReference type="InterPro" id="IPR001853">
    <property type="entry name" value="DSBA-like_thioredoxin_dom"/>
</dbReference>
<organism evidence="3 4">
    <name type="scientific">Trichoderma arundinaceum</name>
    <dbReference type="NCBI Taxonomy" id="490622"/>
    <lineage>
        <taxon>Eukaryota</taxon>
        <taxon>Fungi</taxon>
        <taxon>Dikarya</taxon>
        <taxon>Ascomycota</taxon>
        <taxon>Pezizomycotina</taxon>
        <taxon>Sordariomycetes</taxon>
        <taxon>Hypocreomycetidae</taxon>
        <taxon>Hypocreales</taxon>
        <taxon>Hypocreaceae</taxon>
        <taxon>Trichoderma</taxon>
    </lineage>
</organism>
<dbReference type="Pfam" id="PF01323">
    <property type="entry name" value="DSBA"/>
    <property type="match status" value="2"/>
</dbReference>
<dbReference type="GO" id="GO:0016491">
    <property type="term" value="F:oxidoreductase activity"/>
    <property type="evidence" value="ECO:0007669"/>
    <property type="project" value="InterPro"/>
</dbReference>
<dbReference type="OrthoDB" id="1930760at2759"/>
<evidence type="ECO:0000313" key="3">
    <source>
        <dbReference type="EMBL" id="RFU74481.1"/>
    </source>
</evidence>
<reference evidence="3 4" key="1">
    <citation type="journal article" date="2018" name="PLoS Pathog.">
        <title>Evolution of structural diversity of trichothecenes, a family of toxins produced by plant pathogenic and entomopathogenic fungi.</title>
        <authorList>
            <person name="Proctor R.H."/>
            <person name="McCormick S.P."/>
            <person name="Kim H.S."/>
            <person name="Cardoza R.E."/>
            <person name="Stanley A.M."/>
            <person name="Lindo L."/>
            <person name="Kelly A."/>
            <person name="Brown D.W."/>
            <person name="Lee T."/>
            <person name="Vaughan M.M."/>
            <person name="Alexander N.J."/>
            <person name="Busman M."/>
            <person name="Gutierrez S."/>
        </authorList>
    </citation>
    <scope>NUCLEOTIDE SEQUENCE [LARGE SCALE GENOMIC DNA]</scope>
    <source>
        <strain evidence="3 4">IBT 40837</strain>
    </source>
</reference>
<dbReference type="PANTHER" id="PTHR13887:SF41">
    <property type="entry name" value="THIOREDOXIN SUPERFAMILY PROTEIN"/>
    <property type="match status" value="1"/>
</dbReference>
<dbReference type="PANTHER" id="PTHR13887">
    <property type="entry name" value="GLUTATHIONE S-TRANSFERASE KAPPA"/>
    <property type="match status" value="1"/>
</dbReference>
<name>A0A395NF30_TRIAR</name>
<gene>
    <name evidence="3" type="ORF">TARUN_7773</name>
</gene>
<dbReference type="SUPFAM" id="SSF52833">
    <property type="entry name" value="Thioredoxin-like"/>
    <property type="match status" value="2"/>
</dbReference>
<keyword evidence="4" id="KW-1185">Reference proteome</keyword>
<protein>
    <submittedName>
        <fullName evidence="3">Dsba-like thioredoxin domain</fullName>
    </submittedName>
</protein>
<accession>A0A395NF30</accession>
<dbReference type="AlphaFoldDB" id="A0A395NF30"/>
<feature type="compositionally biased region" description="Low complexity" evidence="1">
    <location>
        <begin position="25"/>
        <end position="36"/>
    </location>
</feature>
<evidence type="ECO:0000256" key="1">
    <source>
        <dbReference type="SAM" id="MobiDB-lite"/>
    </source>
</evidence>
<feature type="domain" description="DSBA-like thioredoxin" evidence="2">
    <location>
        <begin position="223"/>
        <end position="367"/>
    </location>
</feature>
<dbReference type="STRING" id="490622.A0A395NF30"/>
<dbReference type="InterPro" id="IPR036249">
    <property type="entry name" value="Thioredoxin-like_sf"/>
</dbReference>
<dbReference type="Proteomes" id="UP000266272">
    <property type="component" value="Unassembled WGS sequence"/>
</dbReference>